<proteinExistence type="predicted"/>
<accession>A0A846QH44</accession>
<name>A0A846QH44_9BACT</name>
<gene>
    <name evidence="1" type="ORF">GGQ74_001809</name>
</gene>
<dbReference type="EMBL" id="JAATJA010000002">
    <property type="protein sequence ID" value="NJB68136.1"/>
    <property type="molecule type" value="Genomic_DNA"/>
</dbReference>
<sequence length="194" mass="20561">MTVHVAPEALGLLGALLHTGVGLRIDGPMSVRALLTGPLGLDTGYVEREVSTIFLDGHPVDDIDAAVVTPGCELALSGPLPGVCGITMRRDSPVARMRSSIAYEAPHDDAKRGAGTVTLRMFNFVCRDAGRHALAAGVLVPRARLADALAALAREDAQALRSARRDEKEVAPEVLFAWLRETPDEDTLFTAISA</sequence>
<keyword evidence="2" id="KW-1185">Reference proteome</keyword>
<evidence type="ECO:0000313" key="1">
    <source>
        <dbReference type="EMBL" id="NJB68136.1"/>
    </source>
</evidence>
<dbReference type="AlphaFoldDB" id="A0A846QH44"/>
<comment type="caution">
    <text evidence="1">The sequence shown here is derived from an EMBL/GenBank/DDBJ whole genome shotgun (WGS) entry which is preliminary data.</text>
</comment>
<evidence type="ECO:0000313" key="2">
    <source>
        <dbReference type="Proteomes" id="UP000580856"/>
    </source>
</evidence>
<dbReference type="Proteomes" id="UP000580856">
    <property type="component" value="Unassembled WGS sequence"/>
</dbReference>
<reference evidence="1 2" key="1">
    <citation type="submission" date="2020-03" db="EMBL/GenBank/DDBJ databases">
        <title>Genomic Encyclopedia of Type Strains, Phase IV (KMG-IV): sequencing the most valuable type-strain genomes for metagenomic binning, comparative biology and taxonomic classification.</title>
        <authorList>
            <person name="Goeker M."/>
        </authorList>
    </citation>
    <scope>NUCLEOTIDE SEQUENCE [LARGE SCALE GENOMIC DNA]</scope>
    <source>
        <strain evidence="1 2">DSM 24233</strain>
    </source>
</reference>
<protein>
    <submittedName>
        <fullName evidence="1">Uncharacterized protein</fullName>
    </submittedName>
</protein>
<organism evidence="1 2">
    <name type="scientific">Desulfobaculum xiamenense</name>
    <dbReference type="NCBI Taxonomy" id="995050"/>
    <lineage>
        <taxon>Bacteria</taxon>
        <taxon>Pseudomonadati</taxon>
        <taxon>Thermodesulfobacteriota</taxon>
        <taxon>Desulfovibrionia</taxon>
        <taxon>Desulfovibrionales</taxon>
        <taxon>Desulfovibrionaceae</taxon>
        <taxon>Desulfobaculum</taxon>
    </lineage>
</organism>
<dbReference type="RefSeq" id="WP_167941230.1">
    <property type="nucleotide sequence ID" value="NZ_JAATJA010000002.1"/>
</dbReference>